<dbReference type="AlphaFoldDB" id="A0A196SE24"/>
<keyword evidence="2 3" id="KW-0694">RNA-binding</keyword>
<feature type="compositionally biased region" description="Basic and acidic residues" evidence="4">
    <location>
        <begin position="434"/>
        <end position="462"/>
    </location>
</feature>
<dbReference type="Pfam" id="PF05383">
    <property type="entry name" value="La"/>
    <property type="match status" value="1"/>
</dbReference>
<dbReference type="PROSITE" id="PS50961">
    <property type="entry name" value="HTH_LA"/>
    <property type="match status" value="1"/>
</dbReference>
<keyword evidence="8" id="KW-1185">Reference proteome</keyword>
<dbReference type="InterPro" id="IPR000504">
    <property type="entry name" value="RRM_dom"/>
</dbReference>
<dbReference type="Gene3D" id="3.30.70.330">
    <property type="match status" value="1"/>
</dbReference>
<gene>
    <name evidence="7" type="ORF">AV274_3912</name>
</gene>
<dbReference type="GO" id="GO:0005829">
    <property type="term" value="C:cytosol"/>
    <property type="evidence" value="ECO:0007669"/>
    <property type="project" value="TreeGrafter"/>
</dbReference>
<feature type="compositionally biased region" description="Low complexity" evidence="4">
    <location>
        <begin position="412"/>
        <end position="433"/>
    </location>
</feature>
<dbReference type="PANTHER" id="PTHR22792:SF132">
    <property type="entry name" value="LA-RELATED PROTEIN 1"/>
    <property type="match status" value="1"/>
</dbReference>
<dbReference type="SMART" id="SM00715">
    <property type="entry name" value="LA"/>
    <property type="match status" value="1"/>
</dbReference>
<evidence type="ECO:0000313" key="7">
    <source>
        <dbReference type="EMBL" id="OAO14387.1"/>
    </source>
</evidence>
<dbReference type="EMBL" id="LXWW01000252">
    <property type="protein sequence ID" value="OAO14387.1"/>
    <property type="molecule type" value="Genomic_DNA"/>
</dbReference>
<dbReference type="PROSITE" id="PS50102">
    <property type="entry name" value="RRM"/>
    <property type="match status" value="1"/>
</dbReference>
<evidence type="ECO:0000259" key="5">
    <source>
        <dbReference type="PROSITE" id="PS50102"/>
    </source>
</evidence>
<evidence type="ECO:0000313" key="8">
    <source>
        <dbReference type="Proteomes" id="UP000078348"/>
    </source>
</evidence>
<dbReference type="InterPro" id="IPR006630">
    <property type="entry name" value="La_HTH"/>
</dbReference>
<dbReference type="GO" id="GO:0010494">
    <property type="term" value="C:cytoplasmic stress granule"/>
    <property type="evidence" value="ECO:0007669"/>
    <property type="project" value="TreeGrafter"/>
</dbReference>
<reference evidence="7 8" key="1">
    <citation type="submission" date="2016-05" db="EMBL/GenBank/DDBJ databases">
        <title>Nuclear genome of Blastocystis sp. subtype 1 NandII.</title>
        <authorList>
            <person name="Gentekaki E."/>
            <person name="Curtis B."/>
            <person name="Stairs C."/>
            <person name="Eme L."/>
            <person name="Herman E."/>
            <person name="Klimes V."/>
            <person name="Arias M.C."/>
            <person name="Elias M."/>
            <person name="Hilliou F."/>
            <person name="Klute M."/>
            <person name="Malik S.-B."/>
            <person name="Pightling A."/>
            <person name="Rachubinski R."/>
            <person name="Salas D."/>
            <person name="Schlacht A."/>
            <person name="Suga H."/>
            <person name="Archibald J."/>
            <person name="Ball S.G."/>
            <person name="Clark G."/>
            <person name="Dacks J."/>
            <person name="Van Der Giezen M."/>
            <person name="Tsaousis A."/>
            <person name="Roger A."/>
        </authorList>
    </citation>
    <scope>NUCLEOTIDE SEQUENCE [LARGE SCALE GENOMIC DNA]</scope>
    <source>
        <strain evidence="8">ATCC 50177 / NandII</strain>
    </source>
</reference>
<comment type="caution">
    <text evidence="7">The sequence shown here is derived from an EMBL/GenBank/DDBJ whole genome shotgun (WGS) entry which is preliminary data.</text>
</comment>
<dbReference type="InterPro" id="IPR036388">
    <property type="entry name" value="WH-like_DNA-bd_sf"/>
</dbReference>
<accession>A0A196SE24</accession>
<feature type="domain" description="HTH La-type RNA-binding" evidence="6">
    <location>
        <begin position="20"/>
        <end position="109"/>
    </location>
</feature>
<protein>
    <submittedName>
        <fullName evidence="7">La-related protein 4</fullName>
    </submittedName>
</protein>
<dbReference type="SUPFAM" id="SSF54928">
    <property type="entry name" value="RNA-binding domain, RBD"/>
    <property type="match status" value="1"/>
</dbReference>
<dbReference type="InterPro" id="IPR058699">
    <property type="entry name" value="RRM_LARP4/4B"/>
</dbReference>
<dbReference type="Proteomes" id="UP000078348">
    <property type="component" value="Unassembled WGS sequence"/>
</dbReference>
<proteinExistence type="predicted"/>
<organism evidence="7 8">
    <name type="scientific">Blastocystis sp. subtype 1 (strain ATCC 50177 / NandII)</name>
    <dbReference type="NCBI Taxonomy" id="478820"/>
    <lineage>
        <taxon>Eukaryota</taxon>
        <taxon>Sar</taxon>
        <taxon>Stramenopiles</taxon>
        <taxon>Bigyra</taxon>
        <taxon>Opalozoa</taxon>
        <taxon>Opalinata</taxon>
        <taxon>Blastocystidae</taxon>
        <taxon>Blastocystis</taxon>
    </lineage>
</organism>
<evidence type="ECO:0000256" key="2">
    <source>
        <dbReference type="ARBA" id="ARBA00022884"/>
    </source>
</evidence>
<dbReference type="Pfam" id="PF26088">
    <property type="entry name" value="RRM_LARP4"/>
    <property type="match status" value="1"/>
</dbReference>
<feature type="domain" description="RRM" evidence="5">
    <location>
        <begin position="108"/>
        <end position="179"/>
    </location>
</feature>
<dbReference type="OrthoDB" id="340227at2759"/>
<sequence length="472" mass="52506">MATVETPVETTVQSEKVAQPLTHEELLAALRKQIEYYFSKENLSKDSYLVSLMNDSGYVSLQTIAGFRKVMELSGKMEDILEALKDSKEVVVDAANLLIRPAMTFERKTIILRDVPAETTEEEIRALFEGVGAIESLKMEFAGTWFVVMESEKVAVAALDVLRHRTLHDQAVKARLKNESYLKNLLKALTPAVDGIPAEFVVPTGVQPMMFMNYNGQAMMMPVLQPPVYGQSTVAAPFEGRKKGRRDRKENREHKRREHHPRTYSQPKVLPALQNAELFPPLVPTAAPASVAIATKYSAEEIRAIVKDVKDLSCPPLASDVADVMVGAANQELVQKGRTMSIDQAVQRGVPRTMSVDSVDYTSMIAGDVDEEVAEKVRKTRREKKHNKLNYRAILKNSAPVSEAMKKEKESPAVPLVPAAPAAPAVPAVPAPVSEKKSEKKKSERKVNEKKMNEKKPKKTEEDGWVTIEKKH</sequence>
<evidence type="ECO:0000256" key="4">
    <source>
        <dbReference type="SAM" id="MobiDB-lite"/>
    </source>
</evidence>
<evidence type="ECO:0000256" key="3">
    <source>
        <dbReference type="PROSITE-ProRule" id="PRU00332"/>
    </source>
</evidence>
<dbReference type="Gene3D" id="1.10.10.10">
    <property type="entry name" value="Winged helix-like DNA-binding domain superfamily/Winged helix DNA-binding domain"/>
    <property type="match status" value="1"/>
</dbReference>
<feature type="region of interest" description="Disordered" evidence="4">
    <location>
        <begin position="412"/>
        <end position="472"/>
    </location>
</feature>
<name>A0A196SE24_BLAHN</name>
<dbReference type="SMART" id="SM00360">
    <property type="entry name" value="RRM"/>
    <property type="match status" value="1"/>
</dbReference>
<dbReference type="InterPro" id="IPR036390">
    <property type="entry name" value="WH_DNA-bd_sf"/>
</dbReference>
<feature type="region of interest" description="Disordered" evidence="4">
    <location>
        <begin position="235"/>
        <end position="269"/>
    </location>
</feature>
<keyword evidence="1" id="KW-0597">Phosphoprotein</keyword>
<dbReference type="InterPro" id="IPR045180">
    <property type="entry name" value="La_dom_prot"/>
</dbReference>
<dbReference type="CDD" id="cd07323">
    <property type="entry name" value="LAM"/>
    <property type="match status" value="1"/>
</dbReference>
<dbReference type="STRING" id="478820.A0A196SE24"/>
<evidence type="ECO:0000256" key="1">
    <source>
        <dbReference type="ARBA" id="ARBA00022553"/>
    </source>
</evidence>
<dbReference type="GO" id="GO:0045727">
    <property type="term" value="P:positive regulation of translation"/>
    <property type="evidence" value="ECO:0007669"/>
    <property type="project" value="TreeGrafter"/>
</dbReference>
<dbReference type="SUPFAM" id="SSF46785">
    <property type="entry name" value="Winged helix' DNA-binding domain"/>
    <property type="match status" value="1"/>
</dbReference>
<dbReference type="InterPro" id="IPR035979">
    <property type="entry name" value="RBD_domain_sf"/>
</dbReference>
<evidence type="ECO:0000259" key="6">
    <source>
        <dbReference type="PROSITE" id="PS50961"/>
    </source>
</evidence>
<dbReference type="GO" id="GO:0003723">
    <property type="term" value="F:RNA binding"/>
    <property type="evidence" value="ECO:0007669"/>
    <property type="project" value="UniProtKB-UniRule"/>
</dbReference>
<dbReference type="PANTHER" id="PTHR22792">
    <property type="entry name" value="LUPUS LA PROTEIN-RELATED"/>
    <property type="match status" value="1"/>
</dbReference>
<dbReference type="InterPro" id="IPR012677">
    <property type="entry name" value="Nucleotide-bd_a/b_plait_sf"/>
</dbReference>